<name>A0A9D4ZR91_ADICA</name>
<dbReference type="InterPro" id="IPR003663">
    <property type="entry name" value="Sugar/inositol_transpt"/>
</dbReference>
<dbReference type="PRINTS" id="PR00171">
    <property type="entry name" value="SUGRTRNSPORT"/>
</dbReference>
<keyword evidence="4 7" id="KW-0812">Transmembrane</keyword>
<feature type="transmembrane region" description="Helical" evidence="7">
    <location>
        <begin position="478"/>
        <end position="502"/>
    </location>
</feature>
<evidence type="ECO:0000256" key="3">
    <source>
        <dbReference type="ARBA" id="ARBA00022448"/>
    </source>
</evidence>
<dbReference type="GO" id="GO:0016020">
    <property type="term" value="C:membrane"/>
    <property type="evidence" value="ECO:0007669"/>
    <property type="project" value="UniProtKB-SubCell"/>
</dbReference>
<evidence type="ECO:0000256" key="4">
    <source>
        <dbReference type="ARBA" id="ARBA00022692"/>
    </source>
</evidence>
<feature type="transmembrane region" description="Helical" evidence="7">
    <location>
        <begin position="97"/>
        <end position="118"/>
    </location>
</feature>
<feature type="transmembrane region" description="Helical" evidence="7">
    <location>
        <begin position="150"/>
        <end position="170"/>
    </location>
</feature>
<dbReference type="InterPro" id="IPR020846">
    <property type="entry name" value="MFS_dom"/>
</dbReference>
<dbReference type="OrthoDB" id="1921346at2759"/>
<dbReference type="Pfam" id="PF00083">
    <property type="entry name" value="Sugar_tr"/>
    <property type="match status" value="1"/>
</dbReference>
<evidence type="ECO:0000256" key="5">
    <source>
        <dbReference type="ARBA" id="ARBA00022989"/>
    </source>
</evidence>
<evidence type="ECO:0000256" key="1">
    <source>
        <dbReference type="ARBA" id="ARBA00004141"/>
    </source>
</evidence>
<dbReference type="EMBL" id="JABFUD020000001">
    <property type="protein sequence ID" value="KAI5084833.1"/>
    <property type="molecule type" value="Genomic_DNA"/>
</dbReference>
<feature type="transmembrane region" description="Helical" evidence="7">
    <location>
        <begin position="508"/>
        <end position="529"/>
    </location>
</feature>
<feature type="transmembrane region" description="Helical" evidence="7">
    <location>
        <begin position="54"/>
        <end position="77"/>
    </location>
</feature>
<comment type="caution">
    <text evidence="9">The sequence shown here is derived from an EMBL/GenBank/DDBJ whole genome shotgun (WGS) entry which is preliminary data.</text>
</comment>
<dbReference type="InterPro" id="IPR036259">
    <property type="entry name" value="MFS_trans_sf"/>
</dbReference>
<dbReference type="AlphaFoldDB" id="A0A9D4ZR91"/>
<organism evidence="9 10">
    <name type="scientific">Adiantum capillus-veneris</name>
    <name type="common">Maidenhair fern</name>
    <dbReference type="NCBI Taxonomy" id="13818"/>
    <lineage>
        <taxon>Eukaryota</taxon>
        <taxon>Viridiplantae</taxon>
        <taxon>Streptophyta</taxon>
        <taxon>Embryophyta</taxon>
        <taxon>Tracheophyta</taxon>
        <taxon>Polypodiopsida</taxon>
        <taxon>Polypodiidae</taxon>
        <taxon>Polypodiales</taxon>
        <taxon>Pteridineae</taxon>
        <taxon>Pteridaceae</taxon>
        <taxon>Vittarioideae</taxon>
        <taxon>Adiantum</taxon>
    </lineage>
</organism>
<proteinExistence type="inferred from homology"/>
<dbReference type="InterPro" id="IPR050814">
    <property type="entry name" value="Myo-inositol_Transporter"/>
</dbReference>
<evidence type="ECO:0000259" key="8">
    <source>
        <dbReference type="PROSITE" id="PS50850"/>
    </source>
</evidence>
<comment type="similarity">
    <text evidence="2">Belongs to the major facilitator superfamily. Sugar transporter (TC 2.A.1.1) family.</text>
</comment>
<dbReference type="Proteomes" id="UP000886520">
    <property type="component" value="Chromosome 1"/>
</dbReference>
<keyword evidence="3" id="KW-0813">Transport</keyword>
<protein>
    <recommendedName>
        <fullName evidence="8">Major facilitator superfamily (MFS) profile domain-containing protein</fullName>
    </recommendedName>
</protein>
<dbReference type="PANTHER" id="PTHR48020:SF49">
    <property type="entry name" value="SUGAR TRANSPORTER"/>
    <property type="match status" value="1"/>
</dbReference>
<evidence type="ECO:0000313" key="10">
    <source>
        <dbReference type="Proteomes" id="UP000886520"/>
    </source>
</evidence>
<evidence type="ECO:0000313" key="9">
    <source>
        <dbReference type="EMBL" id="KAI5084833.1"/>
    </source>
</evidence>
<gene>
    <name evidence="9" type="ORF">GOP47_0001002</name>
</gene>
<keyword evidence="5 7" id="KW-1133">Transmembrane helix</keyword>
<feature type="transmembrane region" description="Helical" evidence="7">
    <location>
        <begin position="182"/>
        <end position="204"/>
    </location>
</feature>
<feature type="transmembrane region" description="Helical" evidence="7">
    <location>
        <begin position="436"/>
        <end position="466"/>
    </location>
</feature>
<dbReference type="Gene3D" id="1.20.1250.20">
    <property type="entry name" value="MFS general substrate transporter like domains"/>
    <property type="match status" value="1"/>
</dbReference>
<dbReference type="InterPro" id="IPR005829">
    <property type="entry name" value="Sugar_transporter_CS"/>
</dbReference>
<sequence length="563" mass="60272">MEGQCLKHVSTSEAGRPIPWRGCGRQETSESIPTSDIENGLNMRSSKGSHGLSMYTWLCVLLSTVSAMLMGYDIGIMSGALLFVRESLRLNELQVEVIVGSLNLVAAVGSLVSGHVAGRLGRRRALLMSSLLFLLGNVVLAVSPNFLCLLAGRVVTGLGVGFAMMIAPLYSAEISPASLRGFLVSWTDVFVNVGILLGYLFGFAFEFVSPRYNWRLMLGAGALPAMFLGAAVLLKVLPESPRWLVLQGREDEAREVMKRVVCNGDEEEAQERLDEILAANKEELQQQVEEKMHITNDVQAGSSARPVYLVLKIRRLLASPLARMYMIAIAINFFQQASGIDALVYYSPVVFGQAGIQSKAGKLGATVGMGVTKLTFVLVATSLLDRVGRKKLLYYSAGGVAACLSSVAGTFMLMGLNSAKGDSMLSVAVKANAHPISPMAVAITILAVFAYVAFFSIGLGPISYVLTSEVFPLRHRSTAVGVSIFVNRAVSGSVALIFLTIAKAITPAGTFLLFAGITVLGILFVWLVVPETKGKSLEEIAHYLSAKSDGLPAASTEMQPAQY</sequence>
<dbReference type="GO" id="GO:0022857">
    <property type="term" value="F:transmembrane transporter activity"/>
    <property type="evidence" value="ECO:0007669"/>
    <property type="project" value="InterPro"/>
</dbReference>
<dbReference type="SUPFAM" id="SSF103473">
    <property type="entry name" value="MFS general substrate transporter"/>
    <property type="match status" value="1"/>
</dbReference>
<evidence type="ECO:0000256" key="2">
    <source>
        <dbReference type="ARBA" id="ARBA00010992"/>
    </source>
</evidence>
<comment type="subcellular location">
    <subcellularLocation>
        <location evidence="1">Membrane</location>
        <topology evidence="1">Multi-pass membrane protein</topology>
    </subcellularLocation>
</comment>
<dbReference type="PROSITE" id="PS50850">
    <property type="entry name" value="MFS"/>
    <property type="match status" value="1"/>
</dbReference>
<feature type="transmembrane region" description="Helical" evidence="7">
    <location>
        <begin position="125"/>
        <end position="144"/>
    </location>
</feature>
<feature type="transmembrane region" description="Helical" evidence="7">
    <location>
        <begin position="392"/>
        <end position="416"/>
    </location>
</feature>
<reference evidence="9" key="1">
    <citation type="submission" date="2021-01" db="EMBL/GenBank/DDBJ databases">
        <title>Adiantum capillus-veneris genome.</title>
        <authorList>
            <person name="Fang Y."/>
            <person name="Liao Q."/>
        </authorList>
    </citation>
    <scope>NUCLEOTIDE SEQUENCE</scope>
    <source>
        <strain evidence="9">H3</strain>
        <tissue evidence="9">Leaf</tissue>
    </source>
</reference>
<feature type="transmembrane region" description="Helical" evidence="7">
    <location>
        <begin position="216"/>
        <end position="237"/>
    </location>
</feature>
<feature type="domain" description="Major facilitator superfamily (MFS) profile" evidence="8">
    <location>
        <begin position="59"/>
        <end position="533"/>
    </location>
</feature>
<evidence type="ECO:0000256" key="6">
    <source>
        <dbReference type="ARBA" id="ARBA00023136"/>
    </source>
</evidence>
<feature type="transmembrane region" description="Helical" evidence="7">
    <location>
        <begin position="366"/>
        <end position="385"/>
    </location>
</feature>
<dbReference type="PROSITE" id="PS00217">
    <property type="entry name" value="SUGAR_TRANSPORT_2"/>
    <property type="match status" value="1"/>
</dbReference>
<keyword evidence="6 7" id="KW-0472">Membrane</keyword>
<keyword evidence="10" id="KW-1185">Reference proteome</keyword>
<feature type="transmembrane region" description="Helical" evidence="7">
    <location>
        <begin position="324"/>
        <end position="346"/>
    </location>
</feature>
<evidence type="ECO:0000256" key="7">
    <source>
        <dbReference type="SAM" id="Phobius"/>
    </source>
</evidence>
<dbReference type="InterPro" id="IPR005828">
    <property type="entry name" value="MFS_sugar_transport-like"/>
</dbReference>
<accession>A0A9D4ZR91</accession>
<dbReference type="PANTHER" id="PTHR48020">
    <property type="entry name" value="PROTON MYO-INOSITOL COTRANSPORTER"/>
    <property type="match status" value="1"/>
</dbReference>